<reference evidence="3" key="1">
    <citation type="submission" date="2018-01" db="EMBL/GenBank/DDBJ databases">
        <authorList>
            <person name="Gaut B.S."/>
            <person name="Morton B.R."/>
            <person name="Clegg M.T."/>
            <person name="Duvall M.R."/>
        </authorList>
    </citation>
    <scope>NUCLEOTIDE SEQUENCE [LARGE SCALE GENOMIC DNA]</scope>
</reference>
<organism evidence="2 3">
    <name type="scientific">Cupriavidus taiwanensis</name>
    <dbReference type="NCBI Taxonomy" id="164546"/>
    <lineage>
        <taxon>Bacteria</taxon>
        <taxon>Pseudomonadati</taxon>
        <taxon>Pseudomonadota</taxon>
        <taxon>Betaproteobacteria</taxon>
        <taxon>Burkholderiales</taxon>
        <taxon>Burkholderiaceae</taxon>
        <taxon>Cupriavidus</taxon>
    </lineage>
</organism>
<feature type="transmembrane region" description="Helical" evidence="1">
    <location>
        <begin position="95"/>
        <end position="119"/>
    </location>
</feature>
<dbReference type="AlphaFoldDB" id="A0A375CQW5"/>
<accession>A0A375CQW5</accession>
<keyword evidence="1" id="KW-0472">Membrane</keyword>
<name>A0A375CQW5_9BURK</name>
<comment type="caution">
    <text evidence="2">The sequence shown here is derived from an EMBL/GenBank/DDBJ whole genome shotgun (WGS) entry which is preliminary data.</text>
</comment>
<sequence length="130" mass="14399">MRGSDLKSFVEATEKKLVAKEWAAAAPRVLKLLGFSIFALPTFLREQRTSRYCGALALSLASCAMAMYALVSPWVDSDPIQEAVHLLMGKLFVQPIPILQLLLNGAIGVAVWLLLGYALQIISRRLVRWD</sequence>
<proteinExistence type="predicted"/>
<keyword evidence="1" id="KW-1133">Transmembrane helix</keyword>
<evidence type="ECO:0000313" key="3">
    <source>
        <dbReference type="Proteomes" id="UP000256297"/>
    </source>
</evidence>
<dbReference type="EMBL" id="OFSP01000078">
    <property type="protein sequence ID" value="SOY77491.1"/>
    <property type="molecule type" value="Genomic_DNA"/>
</dbReference>
<gene>
    <name evidence="2" type="ORF">CBM2589_U10008</name>
</gene>
<evidence type="ECO:0000256" key="1">
    <source>
        <dbReference type="SAM" id="Phobius"/>
    </source>
</evidence>
<evidence type="ECO:0000313" key="2">
    <source>
        <dbReference type="EMBL" id="SOY77491.1"/>
    </source>
</evidence>
<protein>
    <submittedName>
        <fullName evidence="2">Uncharacterized protein</fullName>
    </submittedName>
</protein>
<feature type="transmembrane region" description="Helical" evidence="1">
    <location>
        <begin position="56"/>
        <end position="75"/>
    </location>
</feature>
<keyword evidence="1" id="KW-0812">Transmembrane</keyword>
<dbReference type="Proteomes" id="UP000256297">
    <property type="component" value="Unassembled WGS sequence"/>
</dbReference>